<dbReference type="Pfam" id="PF05656">
    <property type="entry name" value="DUF805"/>
    <property type="match status" value="1"/>
</dbReference>
<reference evidence="2 3" key="1">
    <citation type="submission" date="2023-07" db="EMBL/GenBank/DDBJ databases">
        <title>Sequencing the genomes of 1000 actinobacteria strains.</title>
        <authorList>
            <person name="Klenk H.-P."/>
        </authorList>
    </citation>
    <scope>NUCLEOTIDE SEQUENCE [LARGE SCALE GENOMIC DNA]</scope>
    <source>
        <strain evidence="2 3">DSM 14555</strain>
    </source>
</reference>
<dbReference type="PANTHER" id="PTHR34980">
    <property type="entry name" value="INNER MEMBRANE PROTEIN-RELATED-RELATED"/>
    <property type="match status" value="1"/>
</dbReference>
<evidence type="ECO:0000313" key="3">
    <source>
        <dbReference type="Proteomes" id="UP001185069"/>
    </source>
</evidence>
<evidence type="ECO:0000256" key="1">
    <source>
        <dbReference type="SAM" id="Phobius"/>
    </source>
</evidence>
<keyword evidence="3" id="KW-1185">Reference proteome</keyword>
<accession>A0ABU1J9S3</accession>
<dbReference type="EMBL" id="JAVDQF010000001">
    <property type="protein sequence ID" value="MDR6269175.1"/>
    <property type="molecule type" value="Genomic_DNA"/>
</dbReference>
<sequence>MVQPVDAPWQPETDWRSQPFPEASLAIAVKRFYRRYSDFKGRSSRSEYWWVQLYLGLPSLLLLLPFYLNWEEAASNNLADRMLGGTAAAAELPAPGPAQIFALVLFIVFWLLHLVPALALGVRRFHDANFSGWLILLNLVPFLGRIAGFVFSVLPSNPRGVRFDRP</sequence>
<comment type="caution">
    <text evidence="2">The sequence shown here is derived from an EMBL/GenBank/DDBJ whole genome shotgun (WGS) entry which is preliminary data.</text>
</comment>
<name>A0ABU1J9S3_9MICC</name>
<dbReference type="RefSeq" id="WP_309797286.1">
    <property type="nucleotide sequence ID" value="NZ_BAAAHY010000001.1"/>
</dbReference>
<dbReference type="PANTHER" id="PTHR34980:SF2">
    <property type="entry name" value="INNER MEMBRANE PROTEIN YHAH-RELATED"/>
    <property type="match status" value="1"/>
</dbReference>
<feature type="transmembrane region" description="Helical" evidence="1">
    <location>
        <begin position="48"/>
        <end position="68"/>
    </location>
</feature>
<keyword evidence="1" id="KW-0472">Membrane</keyword>
<keyword evidence="1" id="KW-0812">Transmembrane</keyword>
<dbReference type="InterPro" id="IPR008523">
    <property type="entry name" value="DUF805"/>
</dbReference>
<feature type="transmembrane region" description="Helical" evidence="1">
    <location>
        <begin position="100"/>
        <end position="121"/>
    </location>
</feature>
<proteinExistence type="predicted"/>
<protein>
    <submittedName>
        <fullName evidence="2">Uncharacterized membrane protein YhaH (DUF805 family)</fullName>
    </submittedName>
</protein>
<feature type="transmembrane region" description="Helical" evidence="1">
    <location>
        <begin position="133"/>
        <end position="154"/>
    </location>
</feature>
<organism evidence="2 3">
    <name type="scientific">Arthrobacter russicus</name>
    <dbReference type="NCBI Taxonomy" id="172040"/>
    <lineage>
        <taxon>Bacteria</taxon>
        <taxon>Bacillati</taxon>
        <taxon>Actinomycetota</taxon>
        <taxon>Actinomycetes</taxon>
        <taxon>Micrococcales</taxon>
        <taxon>Micrococcaceae</taxon>
        <taxon>Arthrobacter</taxon>
    </lineage>
</organism>
<dbReference type="Proteomes" id="UP001185069">
    <property type="component" value="Unassembled WGS sequence"/>
</dbReference>
<keyword evidence="1" id="KW-1133">Transmembrane helix</keyword>
<evidence type="ECO:0000313" key="2">
    <source>
        <dbReference type="EMBL" id="MDR6269175.1"/>
    </source>
</evidence>
<gene>
    <name evidence="2" type="ORF">JOE69_001413</name>
</gene>